<dbReference type="Proteomes" id="UP001249851">
    <property type="component" value="Unassembled WGS sequence"/>
</dbReference>
<sequence>MKVGEPACRVKSLVLNNSHSYKRLMGGGPFNLVELASFILTFHICSVSKYRRWRDRETS</sequence>
<keyword evidence="3" id="KW-1185">Reference proteome</keyword>
<evidence type="ECO:0000313" key="2">
    <source>
        <dbReference type="EMBL" id="KAK2571749.1"/>
    </source>
</evidence>
<reference evidence="2" key="2">
    <citation type="journal article" date="2023" name="Science">
        <title>Genomic signatures of disease resistance in endangered staghorn corals.</title>
        <authorList>
            <person name="Vollmer S.V."/>
            <person name="Selwyn J.D."/>
            <person name="Despard B.A."/>
            <person name="Roesel C.L."/>
        </authorList>
    </citation>
    <scope>NUCLEOTIDE SEQUENCE</scope>
    <source>
        <strain evidence="2">K2</strain>
    </source>
</reference>
<gene>
    <name evidence="2" type="ORF">P5673_003141</name>
</gene>
<evidence type="ECO:0000313" key="3">
    <source>
        <dbReference type="Proteomes" id="UP001249851"/>
    </source>
</evidence>
<comment type="caution">
    <text evidence="2">The sequence shown here is derived from an EMBL/GenBank/DDBJ whole genome shotgun (WGS) entry which is preliminary data.</text>
</comment>
<organism evidence="2 3">
    <name type="scientific">Acropora cervicornis</name>
    <name type="common">Staghorn coral</name>
    <dbReference type="NCBI Taxonomy" id="6130"/>
    <lineage>
        <taxon>Eukaryota</taxon>
        <taxon>Metazoa</taxon>
        <taxon>Cnidaria</taxon>
        <taxon>Anthozoa</taxon>
        <taxon>Hexacorallia</taxon>
        <taxon>Scleractinia</taxon>
        <taxon>Astrocoeniina</taxon>
        <taxon>Acroporidae</taxon>
        <taxon>Acropora</taxon>
    </lineage>
</organism>
<evidence type="ECO:0000256" key="1">
    <source>
        <dbReference type="SAM" id="Phobius"/>
    </source>
</evidence>
<feature type="transmembrane region" description="Helical" evidence="1">
    <location>
        <begin position="30"/>
        <end position="50"/>
    </location>
</feature>
<proteinExistence type="predicted"/>
<keyword evidence="1" id="KW-0812">Transmembrane</keyword>
<protein>
    <submittedName>
        <fullName evidence="2">Uncharacterized protein</fullName>
    </submittedName>
</protein>
<reference evidence="2" key="1">
    <citation type="journal article" date="2023" name="G3 (Bethesda)">
        <title>Whole genome assembly and annotation of the endangered Caribbean coral Acropora cervicornis.</title>
        <authorList>
            <person name="Selwyn J.D."/>
            <person name="Vollmer S.V."/>
        </authorList>
    </citation>
    <scope>NUCLEOTIDE SEQUENCE</scope>
    <source>
        <strain evidence="2">K2</strain>
    </source>
</reference>
<dbReference type="EMBL" id="JARQWQ010000005">
    <property type="protein sequence ID" value="KAK2571749.1"/>
    <property type="molecule type" value="Genomic_DNA"/>
</dbReference>
<accession>A0AAD9R262</accession>
<keyword evidence="1" id="KW-1133">Transmembrane helix</keyword>
<keyword evidence="1" id="KW-0472">Membrane</keyword>
<name>A0AAD9R262_ACRCE</name>
<dbReference type="AlphaFoldDB" id="A0AAD9R262"/>